<accession>A0A811K3L8</accession>
<evidence type="ECO:0000259" key="2">
    <source>
        <dbReference type="SMART" id="SM01308"/>
    </source>
</evidence>
<dbReference type="EMBL" id="CAJFCW020000002">
    <property type="protein sequence ID" value="CAG9091538.1"/>
    <property type="molecule type" value="Genomic_DNA"/>
</dbReference>
<dbReference type="AlphaFoldDB" id="A0A811K3L8"/>
<dbReference type="InterPro" id="IPR028267">
    <property type="entry name" value="Pianissimo_N"/>
</dbReference>
<evidence type="ECO:0000256" key="1">
    <source>
        <dbReference type="ARBA" id="ARBA00008878"/>
    </source>
</evidence>
<dbReference type="Pfam" id="PF14664">
    <property type="entry name" value="RICTOR_N"/>
    <property type="match status" value="1"/>
</dbReference>
<dbReference type="SUPFAM" id="SSF48371">
    <property type="entry name" value="ARM repeat"/>
    <property type="match status" value="1"/>
</dbReference>
<feature type="domain" description="Rapamycin-insensitive companion of mTOR N-terminal" evidence="2">
    <location>
        <begin position="61"/>
        <end position="481"/>
    </location>
</feature>
<dbReference type="PANTHER" id="PTHR13298">
    <property type="entry name" value="CYTOSOLIC REGULATOR PIANISSIMO"/>
    <property type="match status" value="1"/>
</dbReference>
<keyword evidence="4" id="KW-1185">Reference proteome</keyword>
<evidence type="ECO:0000313" key="4">
    <source>
        <dbReference type="Proteomes" id="UP000614601"/>
    </source>
</evidence>
<dbReference type="InterPro" id="IPR028268">
    <property type="entry name" value="Pianissimo_fam"/>
</dbReference>
<dbReference type="EMBL" id="CAJFDH010000002">
    <property type="protein sequence ID" value="CAD5210526.1"/>
    <property type="molecule type" value="Genomic_DNA"/>
</dbReference>
<evidence type="ECO:0000313" key="3">
    <source>
        <dbReference type="EMBL" id="CAD5210526.1"/>
    </source>
</evidence>
<proteinExistence type="inferred from homology"/>
<comment type="caution">
    <text evidence="3">The sequence shown here is derived from an EMBL/GenBank/DDBJ whole genome shotgun (WGS) entry which is preliminary data.</text>
</comment>
<dbReference type="Proteomes" id="UP000614601">
    <property type="component" value="Unassembled WGS sequence"/>
</dbReference>
<gene>
    <name evidence="3" type="ORF">BOKJ2_LOCUS3238</name>
</gene>
<name>A0A811K3L8_9BILA</name>
<reference evidence="3" key="1">
    <citation type="submission" date="2020-09" db="EMBL/GenBank/DDBJ databases">
        <authorList>
            <person name="Kikuchi T."/>
        </authorList>
    </citation>
    <scope>NUCLEOTIDE SEQUENCE</scope>
    <source>
        <strain evidence="3">SH1</strain>
    </source>
</reference>
<dbReference type="SMART" id="SM01308">
    <property type="entry name" value="RICTOR_N"/>
    <property type="match status" value="1"/>
</dbReference>
<protein>
    <recommendedName>
        <fullName evidence="2">Rapamycin-insensitive companion of mTOR N-terminal domain-containing protein</fullName>
    </recommendedName>
</protein>
<dbReference type="GO" id="GO:0051897">
    <property type="term" value="P:positive regulation of phosphatidylinositol 3-kinase/protein kinase B signal transduction"/>
    <property type="evidence" value="ECO:0007669"/>
    <property type="project" value="TreeGrafter"/>
</dbReference>
<organism evidence="3 4">
    <name type="scientific">Bursaphelenchus okinawaensis</name>
    <dbReference type="NCBI Taxonomy" id="465554"/>
    <lineage>
        <taxon>Eukaryota</taxon>
        <taxon>Metazoa</taxon>
        <taxon>Ecdysozoa</taxon>
        <taxon>Nematoda</taxon>
        <taxon>Chromadorea</taxon>
        <taxon>Rhabditida</taxon>
        <taxon>Tylenchina</taxon>
        <taxon>Tylenchomorpha</taxon>
        <taxon>Aphelenchoidea</taxon>
        <taxon>Aphelenchoididae</taxon>
        <taxon>Bursaphelenchus</taxon>
    </lineage>
</organism>
<dbReference type="GO" id="GO:0043539">
    <property type="term" value="F:protein serine/threonine kinase activator activity"/>
    <property type="evidence" value="ECO:0007669"/>
    <property type="project" value="TreeGrafter"/>
</dbReference>
<dbReference type="PANTHER" id="PTHR13298:SF11">
    <property type="entry name" value="RAPAMYCIN-INSENSITIVE COMPANION OF MTOR"/>
    <property type="match status" value="1"/>
</dbReference>
<dbReference type="Proteomes" id="UP000783686">
    <property type="component" value="Unassembled WGS sequence"/>
</dbReference>
<dbReference type="OrthoDB" id="271111at2759"/>
<dbReference type="GO" id="GO:0031932">
    <property type="term" value="C:TORC2 complex"/>
    <property type="evidence" value="ECO:0007669"/>
    <property type="project" value="InterPro"/>
</dbReference>
<comment type="similarity">
    <text evidence="1">Belongs to the RICTOR family.</text>
</comment>
<dbReference type="InterPro" id="IPR016024">
    <property type="entry name" value="ARM-type_fold"/>
</dbReference>
<sequence length="727" mass="83926">MTRGRRWFHREKRESAADVLNSSTSSKEEIIPELEHAFKNWPGAGSSDKQVFDYLKMIKYLVVKTDPALLEREDLVLPFYNRLFQTMNSDDYRIRTVTYALLRILTSSEHRLLTTLKRMVDIFAVRSADLGEEYECLEAMKLLGKMIDIYSSGDLKNEDENGLSNILPSVIFPYNVLMCFNSVVMNYYYEVNDEQVKISKHVKIALGVLLKISILIPDMIVENLSTDWISHIIGSPCLNSKENCVLLSRVICKWMENPELRLRSDMKGLMVKIFAPMMDFGFFHNDDPNRATKIRHQITAERAISACGYVLKEMLSTWSGFYALFCCEKTDEDDTMETPLTFLNYLGHVKPNEELYLRLLETIVNVVCEFMDTAYSKVEFSTWSEAIDFYKKIDEPDQYDSAVHSEFVVGEMTQFLDKGYVDLSKSNPLISCKTLVSYILLYNGLGQCLARVIGYSPNESLMIKATLLLSDLFRTTALYLPKDWKLAIMSTPTLLSKLTKLGAARWNDEDEELYQGASILLDRLGELDKLLFDLEERDKIADYPFTDMFVRKRCLGAVNVEEQQMGSVIEKMSYALGNYDINTKINWQMVEMILQHFIGSDVLKEKFMGTEQCHHFFADLLNYFAPSTERAMKVETKAQAVRQFRAGMTVLKVVCEWAQFDSYYAERLLAFIDDFVNEQDKYQCGNEKSAFTRQKIYGHAALYYALIGIIQDSEFGYVALLRTKYYF</sequence>
<dbReference type="GO" id="GO:0038203">
    <property type="term" value="P:TORC2 signaling"/>
    <property type="evidence" value="ECO:0007669"/>
    <property type="project" value="TreeGrafter"/>
</dbReference>